<feature type="transmembrane region" description="Helical" evidence="6">
    <location>
        <begin position="6"/>
        <end position="28"/>
    </location>
</feature>
<gene>
    <name evidence="7" type="ORF">DQP58_02600</name>
</gene>
<evidence type="ECO:0000256" key="4">
    <source>
        <dbReference type="ARBA" id="ARBA00022989"/>
    </source>
</evidence>
<accession>A0A329L5Y7</accession>
<evidence type="ECO:0000256" key="3">
    <source>
        <dbReference type="ARBA" id="ARBA00022692"/>
    </source>
</evidence>
<evidence type="ECO:0000313" key="8">
    <source>
        <dbReference type="Proteomes" id="UP000250347"/>
    </source>
</evidence>
<keyword evidence="5 6" id="KW-0472">Membrane</keyword>
<dbReference type="AlphaFoldDB" id="A0A329L5Y7"/>
<feature type="transmembrane region" description="Helical" evidence="6">
    <location>
        <begin position="40"/>
        <end position="73"/>
    </location>
</feature>
<reference evidence="7 8" key="1">
    <citation type="submission" date="2018-06" db="EMBL/GenBank/DDBJ databases">
        <title>NTM in soil in Japan.</title>
        <authorList>
            <person name="Ohya K."/>
        </authorList>
    </citation>
    <scope>NUCLEOTIDE SEQUENCE [LARGE SCALE GENOMIC DNA]</scope>
    <source>
        <strain evidence="7 8">GF76</strain>
    </source>
</reference>
<evidence type="ECO:0000256" key="5">
    <source>
        <dbReference type="ARBA" id="ARBA00023136"/>
    </source>
</evidence>
<evidence type="ECO:0000313" key="7">
    <source>
        <dbReference type="EMBL" id="RAU99616.1"/>
    </source>
</evidence>
<organism evidence="7 8">
    <name type="scientific">Mycobacterium colombiense</name>
    <dbReference type="NCBI Taxonomy" id="339268"/>
    <lineage>
        <taxon>Bacteria</taxon>
        <taxon>Bacillati</taxon>
        <taxon>Actinomycetota</taxon>
        <taxon>Actinomycetes</taxon>
        <taxon>Mycobacteriales</taxon>
        <taxon>Mycobacteriaceae</taxon>
        <taxon>Mycobacterium</taxon>
        <taxon>Mycobacterium avium complex (MAC)</taxon>
    </lineage>
</organism>
<proteinExistence type="inferred from homology"/>
<sequence length="84" mass="8948">MADRLLVPYPLLLGIFVVFRLAEDYLLVPKIIGRAVRVSALMTVVAALIGGSLLGIVGALVAIPIAAALQLLAQEILFPRLDQL</sequence>
<dbReference type="EMBL" id="QMEU01000004">
    <property type="protein sequence ID" value="RAU99616.1"/>
    <property type="molecule type" value="Genomic_DNA"/>
</dbReference>
<comment type="caution">
    <text evidence="7">The sequence shown here is derived from an EMBL/GenBank/DDBJ whole genome shotgun (WGS) entry which is preliminary data.</text>
</comment>
<evidence type="ECO:0008006" key="9">
    <source>
        <dbReference type="Google" id="ProtNLM"/>
    </source>
</evidence>
<dbReference type="InterPro" id="IPR002549">
    <property type="entry name" value="AI-2E-like"/>
</dbReference>
<dbReference type="Pfam" id="PF01594">
    <property type="entry name" value="AI-2E_transport"/>
    <property type="match status" value="1"/>
</dbReference>
<dbReference type="Proteomes" id="UP000250347">
    <property type="component" value="Unassembled WGS sequence"/>
</dbReference>
<comment type="similarity">
    <text evidence="2">Belongs to the autoinducer-2 exporter (AI-2E) (TC 2.A.86) family.</text>
</comment>
<protein>
    <recommendedName>
        <fullName evidence="9">AI-2E family transporter</fullName>
    </recommendedName>
</protein>
<evidence type="ECO:0000256" key="6">
    <source>
        <dbReference type="SAM" id="Phobius"/>
    </source>
</evidence>
<keyword evidence="3 6" id="KW-0812">Transmembrane</keyword>
<comment type="subcellular location">
    <subcellularLocation>
        <location evidence="1">Membrane</location>
        <topology evidence="1">Multi-pass membrane protein</topology>
    </subcellularLocation>
</comment>
<keyword evidence="4 6" id="KW-1133">Transmembrane helix</keyword>
<name>A0A329L5Y7_9MYCO</name>
<evidence type="ECO:0000256" key="2">
    <source>
        <dbReference type="ARBA" id="ARBA00009773"/>
    </source>
</evidence>
<evidence type="ECO:0000256" key="1">
    <source>
        <dbReference type="ARBA" id="ARBA00004141"/>
    </source>
</evidence>
<dbReference type="GO" id="GO:0016020">
    <property type="term" value="C:membrane"/>
    <property type="evidence" value="ECO:0007669"/>
    <property type="project" value="UniProtKB-SubCell"/>
</dbReference>